<evidence type="ECO:0000313" key="3">
    <source>
        <dbReference type="Proteomes" id="UP000267164"/>
    </source>
</evidence>
<dbReference type="KEGG" id="nyu:D7D52_23990"/>
<name>A0A386ZFZ6_9NOCA</name>
<evidence type="ECO:0000259" key="1">
    <source>
        <dbReference type="PROSITE" id="PS51186"/>
    </source>
</evidence>
<dbReference type="InterPro" id="IPR000182">
    <property type="entry name" value="GNAT_dom"/>
</dbReference>
<dbReference type="Gene3D" id="3.40.630.30">
    <property type="match status" value="1"/>
</dbReference>
<dbReference type="GO" id="GO:0016747">
    <property type="term" value="F:acyltransferase activity, transferring groups other than amino-acyl groups"/>
    <property type="evidence" value="ECO:0007669"/>
    <property type="project" value="InterPro"/>
</dbReference>
<evidence type="ECO:0000313" key="2">
    <source>
        <dbReference type="EMBL" id="AYF76380.1"/>
    </source>
</evidence>
<accession>A0A386ZFZ6</accession>
<proteinExistence type="predicted"/>
<dbReference type="OrthoDB" id="3174529at2"/>
<dbReference type="PROSITE" id="PS51186">
    <property type="entry name" value="GNAT"/>
    <property type="match status" value="1"/>
</dbReference>
<reference evidence="2 3" key="1">
    <citation type="submission" date="2018-09" db="EMBL/GenBank/DDBJ databases">
        <title>Nocardia yunnanensis sp. nov., an actinomycete isolated from a soil sample.</title>
        <authorList>
            <person name="Zhang J."/>
        </authorList>
    </citation>
    <scope>NUCLEOTIDE SEQUENCE [LARGE SCALE GENOMIC DNA]</scope>
    <source>
        <strain evidence="2 3">CFHS0054</strain>
    </source>
</reference>
<dbReference type="Proteomes" id="UP000267164">
    <property type="component" value="Chromosome"/>
</dbReference>
<sequence>MRIEITSDPVEFQARAGAFLDRDPLRHSVLCTILDNEISGLTIPEQPSFFASAHENEVVGVAMRTAGRGVWLGDLPEPAVPELVARFSELLPEIDDVHGDASAAAEFARVWSERHTTSYRAGRVERLYRLGALRTPTAPGGPRQATLADLELCARWNAAMAAELEGVPLALDDAGLRGRLGAGRWWLWEDGGRPVSLTAHQAAVRGWSRIGPVYTPPETRGRGYASALVAHVSGRLRTAGLDVCLYTDLGNPTSNKIYRAIGFEEVFDQVQYVFA</sequence>
<keyword evidence="2" id="KW-0808">Transferase</keyword>
<dbReference type="CDD" id="cd04301">
    <property type="entry name" value="NAT_SF"/>
    <property type="match status" value="1"/>
</dbReference>
<dbReference type="SUPFAM" id="SSF55729">
    <property type="entry name" value="Acyl-CoA N-acyltransferases (Nat)"/>
    <property type="match status" value="1"/>
</dbReference>
<keyword evidence="3" id="KW-1185">Reference proteome</keyword>
<dbReference type="Pfam" id="PF08445">
    <property type="entry name" value="FR47"/>
    <property type="match status" value="1"/>
</dbReference>
<dbReference type="AlphaFoldDB" id="A0A386ZFZ6"/>
<protein>
    <submittedName>
        <fullName evidence="2">GNAT family N-acetyltransferase</fullName>
    </submittedName>
</protein>
<dbReference type="InterPro" id="IPR013653">
    <property type="entry name" value="GCN5-like_dom"/>
</dbReference>
<dbReference type="EMBL" id="CP032568">
    <property type="protein sequence ID" value="AYF76380.1"/>
    <property type="molecule type" value="Genomic_DNA"/>
</dbReference>
<dbReference type="RefSeq" id="WP_120739842.1">
    <property type="nucleotide sequence ID" value="NZ_CP032568.1"/>
</dbReference>
<feature type="domain" description="N-acetyltransferase" evidence="1">
    <location>
        <begin position="140"/>
        <end position="275"/>
    </location>
</feature>
<gene>
    <name evidence="2" type="ORF">D7D52_23990</name>
</gene>
<organism evidence="2 3">
    <name type="scientific">Nocardia yunnanensis</name>
    <dbReference type="NCBI Taxonomy" id="2382165"/>
    <lineage>
        <taxon>Bacteria</taxon>
        <taxon>Bacillati</taxon>
        <taxon>Actinomycetota</taxon>
        <taxon>Actinomycetes</taxon>
        <taxon>Mycobacteriales</taxon>
        <taxon>Nocardiaceae</taxon>
        <taxon>Nocardia</taxon>
    </lineage>
</organism>
<dbReference type="InterPro" id="IPR016181">
    <property type="entry name" value="Acyl_CoA_acyltransferase"/>
</dbReference>